<evidence type="ECO:0000313" key="1">
    <source>
        <dbReference type="Proteomes" id="UP000887540"/>
    </source>
</evidence>
<dbReference type="WBParaSite" id="ACRNAN_scaffold26570.g7227.t1">
    <property type="protein sequence ID" value="ACRNAN_scaffold26570.g7227.t1"/>
    <property type="gene ID" value="ACRNAN_scaffold26570.g7227"/>
</dbReference>
<evidence type="ECO:0000313" key="2">
    <source>
        <dbReference type="WBParaSite" id="ACRNAN_scaffold26570.g7227.t1"/>
    </source>
</evidence>
<keyword evidence="1" id="KW-1185">Reference proteome</keyword>
<dbReference type="Proteomes" id="UP000887540">
    <property type="component" value="Unplaced"/>
</dbReference>
<sequence>MRFQWLRMIFSILIVLDVLNEVAMHFRGYNTG</sequence>
<proteinExistence type="predicted"/>
<accession>A0A914DGF8</accession>
<protein>
    <submittedName>
        <fullName evidence="2">Uncharacterized protein</fullName>
    </submittedName>
</protein>
<reference evidence="2" key="1">
    <citation type="submission" date="2022-11" db="UniProtKB">
        <authorList>
            <consortium name="WormBaseParasite"/>
        </authorList>
    </citation>
    <scope>IDENTIFICATION</scope>
</reference>
<dbReference type="AlphaFoldDB" id="A0A914DGF8"/>
<organism evidence="1 2">
    <name type="scientific">Acrobeloides nanus</name>
    <dbReference type="NCBI Taxonomy" id="290746"/>
    <lineage>
        <taxon>Eukaryota</taxon>
        <taxon>Metazoa</taxon>
        <taxon>Ecdysozoa</taxon>
        <taxon>Nematoda</taxon>
        <taxon>Chromadorea</taxon>
        <taxon>Rhabditida</taxon>
        <taxon>Tylenchina</taxon>
        <taxon>Cephalobomorpha</taxon>
        <taxon>Cephaloboidea</taxon>
        <taxon>Cephalobidae</taxon>
        <taxon>Acrobeloides</taxon>
    </lineage>
</organism>
<name>A0A914DGF8_9BILA</name>